<evidence type="ECO:0000313" key="5">
    <source>
        <dbReference type="Proteomes" id="UP000236291"/>
    </source>
</evidence>
<evidence type="ECO:0000313" key="3">
    <source>
        <dbReference type="EMBL" id="PNX88398.1"/>
    </source>
</evidence>
<comment type="caution">
    <text evidence="4">The sequence shown here is derived from an EMBL/GenBank/DDBJ whole genome shotgun (WGS) entry which is preliminary data.</text>
</comment>
<proteinExistence type="predicted"/>
<evidence type="ECO:0000313" key="1">
    <source>
        <dbReference type="EMBL" id="PNX67892.1"/>
    </source>
</evidence>
<dbReference type="AlphaFoldDB" id="A0A2K3MCA8"/>
<name>A0A2K3MCA8_TRIPR</name>
<evidence type="ECO:0000313" key="2">
    <source>
        <dbReference type="EMBL" id="PNX69008.1"/>
    </source>
</evidence>
<evidence type="ECO:0000313" key="4">
    <source>
        <dbReference type="EMBL" id="PNX88406.1"/>
    </source>
</evidence>
<dbReference type="EMBL" id="ASHM01107179">
    <property type="protein sequence ID" value="PNX69008.1"/>
    <property type="molecule type" value="Genomic_DNA"/>
</dbReference>
<sequence length="93" mass="10628">MILIDHFKAFFRWLAPEEEEEEEEDEPAISHRYDECSFFFSLNSPNSPFPNPLIEIVFAFSSSSEEASHRMNTLKGSVKIITGTEGKGLRCLV</sequence>
<reference evidence="4 5" key="2">
    <citation type="journal article" date="2017" name="Front. Plant Sci.">
        <title>Gene Classification and Mining of Molecular Markers Useful in Red Clover (Trifolium pratense) Breeding.</title>
        <authorList>
            <person name="Istvanek J."/>
            <person name="Dluhosova J."/>
            <person name="Dluhos P."/>
            <person name="Patkova L."/>
            <person name="Nedelnik J."/>
            <person name="Repkova J."/>
        </authorList>
    </citation>
    <scope>NUCLEOTIDE SEQUENCE [LARGE SCALE GENOMIC DNA]</scope>
    <source>
        <strain evidence="5">cv. Tatra</strain>
        <tissue evidence="4">Young leaves</tissue>
    </source>
</reference>
<protein>
    <submittedName>
        <fullName evidence="4">Uncharacterized protein</fullName>
    </submittedName>
</protein>
<organism evidence="4 5">
    <name type="scientific">Trifolium pratense</name>
    <name type="common">Red clover</name>
    <dbReference type="NCBI Taxonomy" id="57577"/>
    <lineage>
        <taxon>Eukaryota</taxon>
        <taxon>Viridiplantae</taxon>
        <taxon>Streptophyta</taxon>
        <taxon>Embryophyta</taxon>
        <taxon>Tracheophyta</taxon>
        <taxon>Spermatophyta</taxon>
        <taxon>Magnoliopsida</taxon>
        <taxon>eudicotyledons</taxon>
        <taxon>Gunneridae</taxon>
        <taxon>Pentapetalae</taxon>
        <taxon>rosids</taxon>
        <taxon>fabids</taxon>
        <taxon>Fabales</taxon>
        <taxon>Fabaceae</taxon>
        <taxon>Papilionoideae</taxon>
        <taxon>50 kb inversion clade</taxon>
        <taxon>NPAAA clade</taxon>
        <taxon>Hologalegina</taxon>
        <taxon>IRL clade</taxon>
        <taxon>Trifolieae</taxon>
        <taxon>Trifolium</taxon>
    </lineage>
</organism>
<accession>A0A2K3MCA8</accession>
<dbReference type="Proteomes" id="UP000236291">
    <property type="component" value="Unassembled WGS sequence"/>
</dbReference>
<gene>
    <name evidence="3" type="ORF">L195_g044502</name>
    <name evidence="4" type="ORF">L195_g044510</name>
    <name evidence="1" type="ORF">L195_g055873</name>
    <name evidence="2" type="ORF">L195_g056480</name>
</gene>
<dbReference type="EMBL" id="ASHM01056440">
    <property type="protein sequence ID" value="PNX88398.1"/>
    <property type="molecule type" value="Genomic_DNA"/>
</dbReference>
<reference evidence="4 5" key="1">
    <citation type="journal article" date="2014" name="Am. J. Bot.">
        <title>Genome assembly and annotation for red clover (Trifolium pratense; Fabaceae).</title>
        <authorList>
            <person name="Istvanek J."/>
            <person name="Jaros M."/>
            <person name="Krenek A."/>
            <person name="Repkova J."/>
        </authorList>
    </citation>
    <scope>NUCLEOTIDE SEQUENCE [LARGE SCALE GENOMIC DNA]</scope>
    <source>
        <strain evidence="5">cv. Tatra</strain>
        <tissue evidence="4">Young leaves</tissue>
    </source>
</reference>
<dbReference type="EMBL" id="ASHM01056457">
    <property type="protein sequence ID" value="PNX88406.1"/>
    <property type="molecule type" value="Genomic_DNA"/>
</dbReference>
<dbReference type="EMBL" id="ASHM01103544">
    <property type="protein sequence ID" value="PNX67892.1"/>
    <property type="molecule type" value="Genomic_DNA"/>
</dbReference>